<evidence type="ECO:0000256" key="2">
    <source>
        <dbReference type="ARBA" id="ARBA00022679"/>
    </source>
</evidence>
<protein>
    <submittedName>
        <fullName evidence="5">Release factor glutamine methyltransferase</fullName>
    </submittedName>
</protein>
<dbReference type="GO" id="GO:0032259">
    <property type="term" value="P:methylation"/>
    <property type="evidence" value="ECO:0007669"/>
    <property type="project" value="UniProtKB-KW"/>
</dbReference>
<dbReference type="PANTHER" id="PTHR45875">
    <property type="entry name" value="METHYLTRANSFERASE N6AMT1"/>
    <property type="match status" value="1"/>
</dbReference>
<dbReference type="GO" id="GO:0008276">
    <property type="term" value="F:protein methyltransferase activity"/>
    <property type="evidence" value="ECO:0007669"/>
    <property type="project" value="TreeGrafter"/>
</dbReference>
<evidence type="ECO:0000256" key="1">
    <source>
        <dbReference type="ARBA" id="ARBA00022603"/>
    </source>
</evidence>
<dbReference type="Pfam" id="PF05175">
    <property type="entry name" value="MTS"/>
    <property type="match status" value="1"/>
</dbReference>
<keyword evidence="2 5" id="KW-0808">Transferase</keyword>
<dbReference type="InterPro" id="IPR007848">
    <property type="entry name" value="Small_mtfrase_dom"/>
</dbReference>
<dbReference type="NCBIfam" id="TIGR00537">
    <property type="entry name" value="hemK_rel_arch"/>
    <property type="match status" value="1"/>
</dbReference>
<sequence length="280" mass="29993">MAGRIALMPGTAAVFGRFVGGVIIAVGRSDAACAAVSSSTCRSGSPSWRSRCFPWSYVRYLGFMRLVRLPGVYRPRRDTWILCRAVGEVAMPPGARALDLCTGTGRVAIAAARRGAARVTAVDISRRAVLCAALNGFLRRLRVRVRCGDLFAPVTGERFDLITANPPYVPRARGRPRRHGRALAWDAGPDGRAAVDRICAGAADLLTPGGVLLLVHSDLCGVGRTLAALRAAGLRAAVVHREPERFGPIIGPRTSDLLARGLIEPGQDRDDLVVIRAERR</sequence>
<dbReference type="GO" id="GO:0008757">
    <property type="term" value="F:S-adenosylmethionine-dependent methyltransferase activity"/>
    <property type="evidence" value="ECO:0007669"/>
    <property type="project" value="TreeGrafter"/>
</dbReference>
<name>A0A3N1CVY6_9ACTN</name>
<dbReference type="SUPFAM" id="SSF53335">
    <property type="entry name" value="S-adenosyl-L-methionine-dependent methyltransferases"/>
    <property type="match status" value="1"/>
</dbReference>
<dbReference type="Gene3D" id="3.40.50.150">
    <property type="entry name" value="Vaccinia Virus protein VP39"/>
    <property type="match status" value="1"/>
</dbReference>
<dbReference type="InterPro" id="IPR004557">
    <property type="entry name" value="PrmC-related"/>
</dbReference>
<comment type="caution">
    <text evidence="5">The sequence shown here is derived from an EMBL/GenBank/DDBJ whole genome shotgun (WGS) entry which is preliminary data.</text>
</comment>
<keyword evidence="3" id="KW-0949">S-adenosyl-L-methionine</keyword>
<gene>
    <name evidence="5" type="ORF">EDD29_2991</name>
</gene>
<proteinExistence type="predicted"/>
<accession>A0A3N1CVY6</accession>
<evidence type="ECO:0000256" key="3">
    <source>
        <dbReference type="ARBA" id="ARBA00022691"/>
    </source>
</evidence>
<reference evidence="5 6" key="1">
    <citation type="submission" date="2018-11" db="EMBL/GenBank/DDBJ databases">
        <title>Sequencing the genomes of 1000 actinobacteria strains.</title>
        <authorList>
            <person name="Klenk H.-P."/>
        </authorList>
    </citation>
    <scope>NUCLEOTIDE SEQUENCE [LARGE SCALE GENOMIC DNA]</scope>
    <source>
        <strain evidence="5 6">DSM 44254</strain>
    </source>
</reference>
<keyword evidence="6" id="KW-1185">Reference proteome</keyword>
<dbReference type="Proteomes" id="UP000272400">
    <property type="component" value="Unassembled WGS sequence"/>
</dbReference>
<evidence type="ECO:0000259" key="4">
    <source>
        <dbReference type="Pfam" id="PF05175"/>
    </source>
</evidence>
<evidence type="ECO:0000313" key="6">
    <source>
        <dbReference type="Proteomes" id="UP000272400"/>
    </source>
</evidence>
<dbReference type="InterPro" id="IPR029063">
    <property type="entry name" value="SAM-dependent_MTases_sf"/>
</dbReference>
<dbReference type="InterPro" id="IPR052190">
    <property type="entry name" value="Euk-Arch_PrmC-MTase"/>
</dbReference>
<dbReference type="PANTHER" id="PTHR45875:SF1">
    <property type="entry name" value="METHYLTRANSFERASE N6AMT1"/>
    <property type="match status" value="1"/>
</dbReference>
<dbReference type="AlphaFoldDB" id="A0A3N1CVY6"/>
<feature type="domain" description="Methyltransferase small" evidence="4">
    <location>
        <begin position="93"/>
        <end position="169"/>
    </location>
</feature>
<dbReference type="EMBL" id="RJKE01000001">
    <property type="protein sequence ID" value="ROO85447.1"/>
    <property type="molecule type" value="Genomic_DNA"/>
</dbReference>
<dbReference type="GO" id="GO:0035657">
    <property type="term" value="C:eRF1 methyltransferase complex"/>
    <property type="evidence" value="ECO:0007669"/>
    <property type="project" value="TreeGrafter"/>
</dbReference>
<keyword evidence="1 5" id="KW-0489">Methyltransferase</keyword>
<organism evidence="5 6">
    <name type="scientific">Actinocorallia herbida</name>
    <dbReference type="NCBI Taxonomy" id="58109"/>
    <lineage>
        <taxon>Bacteria</taxon>
        <taxon>Bacillati</taxon>
        <taxon>Actinomycetota</taxon>
        <taxon>Actinomycetes</taxon>
        <taxon>Streptosporangiales</taxon>
        <taxon>Thermomonosporaceae</taxon>
        <taxon>Actinocorallia</taxon>
    </lineage>
</organism>
<evidence type="ECO:0000313" key="5">
    <source>
        <dbReference type="EMBL" id="ROO85447.1"/>
    </source>
</evidence>